<protein>
    <submittedName>
        <fullName evidence="1">Putative secreted protein</fullName>
    </submittedName>
</protein>
<organism evidence="1">
    <name type="scientific">Ixodes ricinus</name>
    <name type="common">Common tick</name>
    <name type="synonym">Acarus ricinus</name>
    <dbReference type="NCBI Taxonomy" id="34613"/>
    <lineage>
        <taxon>Eukaryota</taxon>
        <taxon>Metazoa</taxon>
        <taxon>Ecdysozoa</taxon>
        <taxon>Arthropoda</taxon>
        <taxon>Chelicerata</taxon>
        <taxon>Arachnida</taxon>
        <taxon>Acari</taxon>
        <taxon>Parasitiformes</taxon>
        <taxon>Ixodida</taxon>
        <taxon>Ixodoidea</taxon>
        <taxon>Ixodidae</taxon>
        <taxon>Ixodinae</taxon>
        <taxon>Ixodes</taxon>
    </lineage>
</organism>
<proteinExistence type="predicted"/>
<accession>A0A6B0URG5</accession>
<dbReference type="EMBL" id="GIFC01010021">
    <property type="protein sequence ID" value="MXU92104.1"/>
    <property type="molecule type" value="Transcribed_RNA"/>
</dbReference>
<evidence type="ECO:0000313" key="1">
    <source>
        <dbReference type="EMBL" id="MXU92104.1"/>
    </source>
</evidence>
<reference evidence="1" key="1">
    <citation type="submission" date="2019-12" db="EMBL/GenBank/DDBJ databases">
        <title>An insight into the sialome of adult female Ixodes ricinus ticks feeding for 6 days.</title>
        <authorList>
            <person name="Perner J."/>
            <person name="Ribeiro J.M.C."/>
        </authorList>
    </citation>
    <scope>NUCLEOTIDE SEQUENCE</scope>
    <source>
        <strain evidence="1">Semi-engorged</strain>
        <tissue evidence="1">Salivary glands</tissue>
    </source>
</reference>
<name>A0A6B0URG5_IXORI</name>
<sequence>MGSALLAEALALVDLDLVELVLKFGLVYGDVGFYARRNLSLFLLTLCKAGFAVCACKSVEGVVGAPLADLLHGLCHRRAGDRDLLDRHTVARRHRSCRRDGLFSLQDAGLCASRGHILKLVLTAIIMLG</sequence>
<dbReference type="AlphaFoldDB" id="A0A6B0URG5"/>